<feature type="transmembrane region" description="Helical" evidence="1">
    <location>
        <begin position="127"/>
        <end position="150"/>
    </location>
</feature>
<feature type="transmembrane region" description="Helical" evidence="1">
    <location>
        <begin position="64"/>
        <end position="83"/>
    </location>
</feature>
<comment type="caution">
    <text evidence="2">The sequence shown here is derived from an EMBL/GenBank/DDBJ whole genome shotgun (WGS) entry which is preliminary data.</text>
</comment>
<keyword evidence="1" id="KW-0472">Membrane</keyword>
<dbReference type="Proteomes" id="UP001560685">
    <property type="component" value="Unassembled WGS sequence"/>
</dbReference>
<evidence type="ECO:0008006" key="4">
    <source>
        <dbReference type="Google" id="ProtNLM"/>
    </source>
</evidence>
<keyword evidence="3" id="KW-1185">Reference proteome</keyword>
<feature type="transmembrane region" description="Helical" evidence="1">
    <location>
        <begin position="95"/>
        <end position="115"/>
    </location>
</feature>
<sequence length="227" mass="24567">MPEPILIKEFHFLAGCISLVGLVIAFAAQKGSKLHIMGGKSFVVTMLILTSSGLWMSISREVLFTVFLSLTSFHALLTGWSAAAKNGIARAVTKYSAGSSALITGGGIWGGQYTANTPNGLLNGLPAGAFYFIAGIAALLMLFDLIYANTRSPSKVMRITRHLWRMGFSSFLATSIFFFGNNHVLPEALRTPLVLSAPVIGVIVLTAFYTMRVLFFSFSTPYKHETD</sequence>
<evidence type="ECO:0000313" key="2">
    <source>
        <dbReference type="EMBL" id="MEX6634791.1"/>
    </source>
</evidence>
<name>A0ABV3Z7J5_9PROT</name>
<keyword evidence="1" id="KW-0812">Transmembrane</keyword>
<feature type="transmembrane region" description="Helical" evidence="1">
    <location>
        <begin position="193"/>
        <end position="215"/>
    </location>
</feature>
<dbReference type="RefSeq" id="WP_369314838.1">
    <property type="nucleotide sequence ID" value="NZ_JBEHZE010000003.1"/>
</dbReference>
<evidence type="ECO:0000313" key="3">
    <source>
        <dbReference type="Proteomes" id="UP001560685"/>
    </source>
</evidence>
<feature type="transmembrane region" description="Helical" evidence="1">
    <location>
        <begin position="41"/>
        <end position="58"/>
    </location>
</feature>
<reference evidence="2 3" key="1">
    <citation type="submission" date="2024-05" db="EMBL/GenBank/DDBJ databases">
        <title>Three bacterial strains, DH-69, EH-24, and ECK-19 isolated from coastal sediments.</title>
        <authorList>
            <person name="Ye Y.-Q."/>
            <person name="Du Z.-J."/>
        </authorList>
    </citation>
    <scope>NUCLEOTIDE SEQUENCE [LARGE SCALE GENOMIC DNA]</scope>
    <source>
        <strain evidence="2 3">ECK-19</strain>
    </source>
</reference>
<feature type="transmembrane region" description="Helical" evidence="1">
    <location>
        <begin position="12"/>
        <end position="29"/>
    </location>
</feature>
<organism evidence="2 3">
    <name type="scientific">Hyphococcus lacteus</name>
    <dbReference type="NCBI Taxonomy" id="3143536"/>
    <lineage>
        <taxon>Bacteria</taxon>
        <taxon>Pseudomonadati</taxon>
        <taxon>Pseudomonadota</taxon>
        <taxon>Alphaproteobacteria</taxon>
        <taxon>Parvularculales</taxon>
        <taxon>Parvularculaceae</taxon>
        <taxon>Hyphococcus</taxon>
    </lineage>
</organism>
<feature type="transmembrane region" description="Helical" evidence="1">
    <location>
        <begin position="162"/>
        <end position="181"/>
    </location>
</feature>
<gene>
    <name evidence="2" type="ORF">ABFZ84_14665</name>
</gene>
<dbReference type="EMBL" id="JBEHZE010000003">
    <property type="protein sequence ID" value="MEX6634791.1"/>
    <property type="molecule type" value="Genomic_DNA"/>
</dbReference>
<protein>
    <recommendedName>
        <fullName evidence="4">DUF2306 domain-containing protein</fullName>
    </recommendedName>
</protein>
<proteinExistence type="predicted"/>
<keyword evidence="1" id="KW-1133">Transmembrane helix</keyword>
<evidence type="ECO:0000256" key="1">
    <source>
        <dbReference type="SAM" id="Phobius"/>
    </source>
</evidence>
<accession>A0ABV3Z7J5</accession>